<feature type="signal peptide" evidence="2">
    <location>
        <begin position="1"/>
        <end position="26"/>
    </location>
</feature>
<dbReference type="Proteomes" id="UP001176517">
    <property type="component" value="Unassembled WGS sequence"/>
</dbReference>
<protein>
    <recommendedName>
        <fullName evidence="5">Ubiquitin 3 binding protein But2 C-terminal domain-containing protein</fullName>
    </recommendedName>
</protein>
<proteinExistence type="predicted"/>
<evidence type="ECO:0000313" key="3">
    <source>
        <dbReference type="EMBL" id="KAK0550211.1"/>
    </source>
</evidence>
<sequence length="237" mass="25108">MLSSTLASAVAAALLFVSSAPAAASASRIEPRAGNLTCGSPLVVSALTQIANNASISLTPPSNSTGSKRPAAFQTAKDSQGRLELSTSVNGVAASTTPTFEFVPCQSKFLLSGSQSYEQFTGQPINYTYGILRPSGHPSKCVTATSLATDGKNYPLVSAPCTTVDSVETLAPQWWSIYYNATSSKGMKYFLYFEGNTSQPGLWHLKNVASGKNRLVEVNFQTQFNGIEPYILSLTGR</sequence>
<comment type="caution">
    <text evidence="3">The sequence shown here is derived from an EMBL/GenBank/DDBJ whole genome shotgun (WGS) entry which is preliminary data.</text>
</comment>
<reference evidence="3" key="1">
    <citation type="journal article" date="2023" name="PhytoFront">
        <title>Draft Genome Resources of Seven Strains of Tilletia horrida, Causal Agent of Kernel Smut of Rice.</title>
        <authorList>
            <person name="Khanal S."/>
            <person name="Antony Babu S."/>
            <person name="Zhou X.G."/>
        </authorList>
    </citation>
    <scope>NUCLEOTIDE SEQUENCE</scope>
    <source>
        <strain evidence="3">TX6</strain>
    </source>
</reference>
<dbReference type="AlphaFoldDB" id="A0AAN6JRR3"/>
<gene>
    <name evidence="3" type="ORF">OC846_003761</name>
</gene>
<name>A0AAN6JRR3_9BASI</name>
<dbReference type="EMBL" id="JAPDMZ010000097">
    <property type="protein sequence ID" value="KAK0550211.1"/>
    <property type="molecule type" value="Genomic_DNA"/>
</dbReference>
<keyword evidence="2" id="KW-0732">Signal</keyword>
<organism evidence="3 4">
    <name type="scientific">Tilletia horrida</name>
    <dbReference type="NCBI Taxonomy" id="155126"/>
    <lineage>
        <taxon>Eukaryota</taxon>
        <taxon>Fungi</taxon>
        <taxon>Dikarya</taxon>
        <taxon>Basidiomycota</taxon>
        <taxon>Ustilaginomycotina</taxon>
        <taxon>Exobasidiomycetes</taxon>
        <taxon>Tilletiales</taxon>
        <taxon>Tilletiaceae</taxon>
        <taxon>Tilletia</taxon>
    </lineage>
</organism>
<evidence type="ECO:0008006" key="5">
    <source>
        <dbReference type="Google" id="ProtNLM"/>
    </source>
</evidence>
<feature type="compositionally biased region" description="Polar residues" evidence="1">
    <location>
        <begin position="58"/>
        <end position="67"/>
    </location>
</feature>
<feature type="chain" id="PRO_5042957152" description="Ubiquitin 3 binding protein But2 C-terminal domain-containing protein" evidence="2">
    <location>
        <begin position="27"/>
        <end position="237"/>
    </location>
</feature>
<feature type="region of interest" description="Disordered" evidence="1">
    <location>
        <begin position="58"/>
        <end position="77"/>
    </location>
</feature>
<accession>A0AAN6JRR3</accession>
<evidence type="ECO:0000256" key="2">
    <source>
        <dbReference type="SAM" id="SignalP"/>
    </source>
</evidence>
<keyword evidence="4" id="KW-1185">Reference proteome</keyword>
<evidence type="ECO:0000313" key="4">
    <source>
        <dbReference type="Proteomes" id="UP001176517"/>
    </source>
</evidence>
<evidence type="ECO:0000256" key="1">
    <source>
        <dbReference type="SAM" id="MobiDB-lite"/>
    </source>
</evidence>